<dbReference type="EMBL" id="JACHFZ010000003">
    <property type="protein sequence ID" value="MBB5292149.1"/>
    <property type="molecule type" value="Genomic_DNA"/>
</dbReference>
<dbReference type="Pfam" id="PF12730">
    <property type="entry name" value="ABC2_membrane_4"/>
    <property type="match status" value="1"/>
</dbReference>
<keyword evidence="1" id="KW-1133">Transmembrane helix</keyword>
<evidence type="ECO:0000313" key="3">
    <source>
        <dbReference type="Proteomes" id="UP000566663"/>
    </source>
</evidence>
<accession>A0A7W8HYQ9</accession>
<comment type="caution">
    <text evidence="2">The sequence shown here is derived from an EMBL/GenBank/DDBJ whole genome shotgun (WGS) entry which is preliminary data.</text>
</comment>
<feature type="transmembrane region" description="Helical" evidence="1">
    <location>
        <begin position="59"/>
        <end position="80"/>
    </location>
</feature>
<reference evidence="2 3" key="1">
    <citation type="submission" date="2020-08" db="EMBL/GenBank/DDBJ databases">
        <title>Genomic Encyclopedia of Type Strains, Phase IV (KMG-IV): sequencing the most valuable type-strain genomes for metagenomic binning, comparative biology and taxonomic classification.</title>
        <authorList>
            <person name="Goeker M."/>
        </authorList>
    </citation>
    <scope>NUCLEOTIDE SEQUENCE [LARGE SCALE GENOMIC DNA]</scope>
    <source>
        <strain evidence="2 3">DSM 25335</strain>
    </source>
</reference>
<dbReference type="Proteomes" id="UP000566663">
    <property type="component" value="Unassembled WGS sequence"/>
</dbReference>
<feature type="transmembrane region" description="Helical" evidence="1">
    <location>
        <begin position="216"/>
        <end position="240"/>
    </location>
</feature>
<dbReference type="RefSeq" id="WP_183254303.1">
    <property type="nucleotide sequence ID" value="NZ_BAAAFF010000002.1"/>
</dbReference>
<gene>
    <name evidence="2" type="ORF">HNQ67_001669</name>
</gene>
<keyword evidence="3" id="KW-1185">Reference proteome</keyword>
<feature type="transmembrane region" description="Helical" evidence="1">
    <location>
        <begin position="176"/>
        <end position="196"/>
    </location>
</feature>
<name>A0A7W8HYQ9_9CAUL</name>
<feature type="transmembrane region" description="Helical" evidence="1">
    <location>
        <begin position="101"/>
        <end position="125"/>
    </location>
</feature>
<keyword evidence="1" id="KW-0812">Transmembrane</keyword>
<proteinExistence type="predicted"/>
<dbReference type="AlphaFoldDB" id="A0A7W8HYQ9"/>
<evidence type="ECO:0000256" key="1">
    <source>
        <dbReference type="SAM" id="Phobius"/>
    </source>
</evidence>
<protein>
    <submittedName>
        <fullName evidence="2">ABC-2 type transport system permease protein</fullName>
    </submittedName>
</protein>
<evidence type="ECO:0000313" key="2">
    <source>
        <dbReference type="EMBL" id="MBB5292149.1"/>
    </source>
</evidence>
<dbReference type="CDD" id="cd21809">
    <property type="entry name" value="ABC-2_lan_permease-like"/>
    <property type="match status" value="1"/>
</dbReference>
<organism evidence="2 3">
    <name type="scientific">Brevundimonas basaltis</name>
    <dbReference type="NCBI Taxonomy" id="472166"/>
    <lineage>
        <taxon>Bacteria</taxon>
        <taxon>Pseudomonadati</taxon>
        <taxon>Pseudomonadota</taxon>
        <taxon>Alphaproteobacteria</taxon>
        <taxon>Caulobacterales</taxon>
        <taxon>Caulobacteraceae</taxon>
        <taxon>Brevundimonas</taxon>
    </lineage>
</organism>
<feature type="transmembrane region" description="Helical" evidence="1">
    <location>
        <begin position="21"/>
        <end position="39"/>
    </location>
</feature>
<sequence length="246" mass="26469">MTAVPFFAPLIVEARKLNRSLAALLAVAAPSLIAIFTFFNLLRGKAPQPWDMWIVSGSGIWAFFMLPMSVTALTALVAHMEHGPKAWDHLRALPLPRWRLYAAKTICVLALVALMSAAVLVMTWGAVTLGAAIKPAVTPVGDFDLARYAAIFGKMYLAALLMIAIQMWVALRYASFVPALAVGIGGTFFSVVATSAKQGIYFPWQMPVNMLATEAWRANTALGLGFGLGVVALLAGLAHLSRREVL</sequence>
<feature type="transmembrane region" description="Helical" evidence="1">
    <location>
        <begin position="145"/>
        <end position="169"/>
    </location>
</feature>
<keyword evidence="1" id="KW-0472">Membrane</keyword>